<feature type="compositionally biased region" description="Low complexity" evidence="6">
    <location>
        <begin position="3509"/>
        <end position="3518"/>
    </location>
</feature>
<feature type="compositionally biased region" description="Low complexity" evidence="6">
    <location>
        <begin position="3839"/>
        <end position="3856"/>
    </location>
</feature>
<feature type="compositionally biased region" description="Basic residues" evidence="6">
    <location>
        <begin position="2290"/>
        <end position="2303"/>
    </location>
</feature>
<feature type="domain" description="SEA" evidence="7">
    <location>
        <begin position="3732"/>
        <end position="3856"/>
    </location>
</feature>
<accession>A0A1Y3BHA4</accession>
<dbReference type="PROSITE" id="PS50026">
    <property type="entry name" value="EGF_3"/>
    <property type="match status" value="1"/>
</dbReference>
<feature type="compositionally biased region" description="Low complexity" evidence="6">
    <location>
        <begin position="2514"/>
        <end position="2531"/>
    </location>
</feature>
<dbReference type="Pfam" id="PF15950">
    <property type="entry name" value="DUF4758"/>
    <property type="match status" value="1"/>
</dbReference>
<evidence type="ECO:0000256" key="3">
    <source>
        <dbReference type="ARBA" id="ARBA00022737"/>
    </source>
</evidence>
<feature type="compositionally biased region" description="Low complexity" evidence="6">
    <location>
        <begin position="2686"/>
        <end position="2699"/>
    </location>
</feature>
<evidence type="ECO:0000259" key="7">
    <source>
        <dbReference type="PROSITE" id="PS50024"/>
    </source>
</evidence>
<sequence>MLTRRPMLHQQHIPLMMISPPPPSSTFDGEIDDQNTTRTNENKYMAEDVDDPILLLPESLEDLFSPEFFDSISSSSLSPFAEIETTINNDAGGKEENFPSSSPPPPPLTIDEQITFNSTMKNVIESSTMARSQDVVELTGTFLPYELLTAPTKYPYYHRSIITPNLTDTNSIVEITGTFIPQMMTHSFDAETDRQPQPITTTDKPLIIDGNHSMVETGKMTASKVKQATNQTFIIGNRRLSILSGIFSDNNDMGTAFIVACAHNSPLKTDNHRICDNVPIKIRKQRPTGQSTAIINGTLSVNLASAGKSLIVMPMLATGHNDNIKMIHAQIELNFNDNNGTGLKTAILSGLGWKNISKIEVNADRKYVPFMVKDLQPSIVDVRFDWKRQLSNVQFIETDNHQPSSLSLRSIVPTTTSFLFSNNNTVLMSSKITSKSDPPRRRMHTTTVGRFHEQDEENKSLLDSYFNGNIPHYDPTVFVEPTSSSVMVNRVRDTSTIFGFIHFTTIVNGTMLIFTPKIKSESPDHKHSTIKPTKVASFQDYLQIQTPSSLVGKSIPAHETITVQDEYHSLSPSMNPEFISSEKPDKYNEYLVTNDGITITSGFILPSFSSNVPNTAKSSTASHSLATKPLKLIATTFTTKHTDFITEQINGEIRTRTSEIISTNVIYNDNHSVRPTKPMKTFFTTYTYYTTFKNSETQFVHSRKEILTNIVDPDEDLAIIAPTSSSSITFSKSSETNDVDTSSAIHLIDTRPLSSSPLSSLTTLTTTKTMNDGQQQTSATPSLEEANLNVNNRSKPSMNKSYLGKLLSGIAVPITHYTTFTYYTTFFKDSTSQIVSRTNVISNIVTGTINLNQPPSSLSKQKRSINADDSLLANAAENLPIVITPVTELSTSTLYTTFFVPGQGSTVVTNTHIFSNIFLPDVEDFTRVDQSTNTRTFQNYPVIATINYFSPSTVVERVQEEPTSSVVRLINGIPVLGDQIVLDNTEQKRKTVVPYVAQSVREQLLSTSSLARIEIEGLNDSDNDNNYDIETTRRRKVIKVTKTRKLSNAFNTDDEQLPRKSTVIVRRPTLKIHDEQSNTILVDGHHHDIDRTGRLHSLITPTPVTYYTTYTYFTTELIDGRPVVRSNEHLFSTVITGKILPTRVVPDQHLRRIRRTASLIELDNNLSKTNDHHSSVTMESSRRIGVVSEMTDHNGDQTFVTQIIGTMINGLYAQFAITKTLESPASNPTAFIQSEMKRNESSDMDYETITEMSNNIDEESNTTTTESPIEIDDDDHGTKALDSEMMIDDSWLSDEQHSDHSSMLISSLGDIEPIFSTSKETPKLSSNSQTKPIIESTTTQIDYRTGLLSSSIETMTNLERQELIHLTKEIFGTYIGGIYAHLAKTRSETITLPLQTQQSMTTTTTASTFSDSLDLFSFNVSASASFPNANESTSFHSDLHVTSVLIIDAASKNISDPKETIISSPTISISPDISSSPSVSIAVVDTMIDSWPSLSGLSSISYATGTINDTLLVVHTTEFYTTQINGFTAHYSRETSNMIGTIDATTTDPLAAAKPSVHFPTPVRFLFSSSRSIPTPAQVITTVVTVTTTLFNEPGVHSSSLSAQSSGLIQSESNSLLASRKFKPIHSDNDNNQDYDDRYLLSSSSSGQMPRSRTIREKDNAQPFVDYDDDVDYADQIDTPAKPSSTTTTTAPKINSIRNSYWQPRRNPSGFGQRVGSSSSSSSSFNDPDGNLSNTRVENRENNRAMIAHHRRINQQSIAKATASSPMMTIGATRSSEFYHQNDYNQNNPSRSNAADDDRNSRRSKSLHSNHGRGLNRNVNRSLNRGRSHYSPAITATTTRNINLLTNQRLGLNRKYSRNRLPHPQQHISKAFQQSQPQSDSMDQSLKFGRGNYRSRLFPQPSLQPVVTSTVYATETIPKVPITVTSIATTVKTVPIFHGFRTSYATLTTTTLNTSIIPHTAYETSVDDERGTTRTLYTRFTDQLEPHRITEILVTTSALQEVRLVPIKFGYSTRTETLTDVKTFTMLTTLVSTDSVALLLPPLSSGFTLFTTTYLTDQTLSSTTSLSLLLHGKTLVSTLTFTSLTQTTVTKTLTVPIDSDSALIENNSQLVTLLTLSIRGDNGDITELVTAITVALDLKPTIMATKAERDVRSTDRLDIKDYYTDNERMFDDNEDYPLEGTESSFITDHHNNNNNNNGHHQFISASFMTVDSKLQSQDTNSHPYFITTIFKGPNTEIYEANALPGHDINDHQYRFQKRRLLQYSDNVYKEFSGSSSSSSANSFTPERSKPNRKFQRVRIKPKSATHSNHAPDSSSRLTEFNRLIGIDEINYGGESFNSFRRQPVQLDQPFNLYSSSAVVSIPPISSTASYLLANNFQKPTYRKIKPQQSRRIVSSIRQQANQPHQAIQPSHPLSSHLMIASSTLPSFIEIPNQFNHHHHHHYPRLPSSLPLQIQPDPRHVIQHINHAILPHKNRNNPVNQFNVHNVMDDRPPIGHETGSNYSPPSNNDLDVLRSTSSSSSSSVRQEPSSIHTPTIPLTYYTTFTYLTTVIRGQHTAHLSRESVTSTITTRALDKSIVEIVRDSDGVIEPTRLQELGTKTKGVATTIYNALYQVQIYNEDLYKVIQKTYNKQVSFKPWQPSTASYHPVFVTNHLDVPNETPIMEPSSSSHHNPEFDIIRTTKTNDGSTASSHNTASLSSSILEPSYQPVENTAAEPTPTIDSTLFSSPTLTRPSVRISSSVVRKPYNPHYTHPMSRSRLRMRVSSRTSHLPVIESSSSSSLISDIVTPSPSDDSIEETSSSSTNVSHRPNLFRSKVIFRPRPGQTGQPLNSKMIRISSRLVRPGATSSDDHHTPYESSSPTPTMVTSPTLQTLSSYESGTDRMDHSDAARANKFVRVSNGVTLIISSRVPTPTRPYTFEPTLVTGAAVMMKNIIDSQQESFSSSLTTHNEPIRPSMTTETVEYLRTSTLLSTITYFATLFNGSTSSITPIEDVKTEFITFPDTTTVTKPVAMSSYHIDGSMITSMSGQILFHPTDYITSAPKLSSTSAFLTSLKSTYTTLTHYITLFHGSHTVLSSIEEISPTVVTETFGVQQTKPSSTNVEHHHHNHHMANIRFTQPSIDAAKQSKNLFGGLVPSISTLFTTHTYYTTLFSGSTSIIQSREEITHSLITMYVPSSQLNQQPSIIAATSTISMPMSTELPSFNNYEDLWQSIGGGSSSSSQQTPSSIYSDYVAEDEILVASGSVQLEPSVTDYSQKLEIFTSTLKDTSDAVVYFTNFILPTNVVESENTIDGAKGPLLNHGDLTLIGDHNVNNKPILNPTQQMLPSMADSMETQSPAIKPGAIIELTDLLDGANLAGNIGEAIKDIVQILAKGQKNKMSSHHHPTPVLDNAALDIDRTSVVKNFIMPPKDGATVSHMDDPVYIPINLHRPQQNDDDLFPSPTMALPSSSFFDRTSSVYFMENMPPVVYFPVEFSQSTVSLPKLSAVGDGQPITSSISVQPSFTMATHELPSSSPSSSSSVRESYPTKSPIFSTAASNNVHVYPSETRTKYITSVYYTRDSPLTITSSYTSTMPLRTVVTTIVGSNTIVNTYGTEIKPTRSTLIPQTTATGDSSTRTRIQSTSSGSPFRPTRKPGVNRFKPPSRATEPPKIFKTSHRPRQPYKPSPTPPPDFDSDQQRTGGQPATKKTTKFSYPKTTTRPAILDLDQCKPGCNAANKEICKEFDGKFKCDCRPELQNFILLVRVTRLGDQELEWNSILSNHTSDLYQNLARAARNQIDSAYIMINSMKENYVGAEVLDINKAQDGHGVLVNMTIHLTESNNIDEDLIREELSRTLMMKPHSSPISDLSSSSSSEQLPSPQQIYADLEDVIDFDECNSEEYNDCASSARCINEPGSYRCECLNGYPDLDLSLPGRMCASEIKACEFCYGRGDCYRDETGQISSCKCHRMYLGRRCEINGLCE</sequence>
<feature type="compositionally biased region" description="Low complexity" evidence="6">
    <location>
        <begin position="2856"/>
        <end position="2868"/>
    </location>
</feature>
<dbReference type="InterPro" id="IPR000742">
    <property type="entry name" value="EGF"/>
</dbReference>
<dbReference type="Gene3D" id="2.10.25.10">
    <property type="entry name" value="Laminin"/>
    <property type="match status" value="1"/>
</dbReference>
<reference evidence="9 10" key="1">
    <citation type="submission" date="2017-03" db="EMBL/GenBank/DDBJ databases">
        <title>Genome Survey of Euroglyphus maynei.</title>
        <authorList>
            <person name="Arlian L.G."/>
            <person name="Morgan M.S."/>
            <person name="Rider S.D."/>
        </authorList>
    </citation>
    <scope>NUCLEOTIDE SEQUENCE [LARGE SCALE GENOMIC DNA]</scope>
    <source>
        <strain evidence="9">Arlian Lab</strain>
        <tissue evidence="9">Whole body</tissue>
    </source>
</reference>
<feature type="compositionally biased region" description="Acidic residues" evidence="6">
    <location>
        <begin position="1666"/>
        <end position="1675"/>
    </location>
</feature>
<feature type="compositionally biased region" description="Polar residues" evidence="6">
    <location>
        <begin position="2497"/>
        <end position="2508"/>
    </location>
</feature>
<evidence type="ECO:0000259" key="8">
    <source>
        <dbReference type="PROSITE" id="PS50026"/>
    </source>
</evidence>
<name>A0A1Y3BHA4_EURMA</name>
<feature type="compositionally biased region" description="Low complexity" evidence="6">
    <location>
        <begin position="2787"/>
        <end position="2802"/>
    </location>
</feature>
<comment type="caution">
    <text evidence="9">The sequence shown here is derived from an EMBL/GenBank/DDBJ whole genome shotgun (WGS) entry which is preliminary data.</text>
</comment>
<keyword evidence="2" id="KW-0732">Signal</keyword>
<dbReference type="PROSITE" id="PS00010">
    <property type="entry name" value="ASX_HYDROXYL"/>
    <property type="match status" value="1"/>
</dbReference>
<feature type="region of interest" description="Disordered" evidence="6">
    <location>
        <begin position="2743"/>
        <end position="2806"/>
    </location>
</feature>
<feature type="compositionally biased region" description="Polar residues" evidence="6">
    <location>
        <begin position="1780"/>
        <end position="1793"/>
    </location>
</feature>
<keyword evidence="1 5" id="KW-0245">EGF-like domain</keyword>
<dbReference type="OrthoDB" id="6430124at2759"/>
<dbReference type="InterPro" id="IPR000152">
    <property type="entry name" value="EGF-type_Asp/Asn_hydroxyl_site"/>
</dbReference>
<evidence type="ECO:0000256" key="5">
    <source>
        <dbReference type="PROSITE-ProRule" id="PRU00076"/>
    </source>
</evidence>
<keyword evidence="10" id="KW-1185">Reference proteome</keyword>
<dbReference type="FunFam" id="2.10.25.10:FF:000038">
    <property type="entry name" value="Fibrillin 2"/>
    <property type="match status" value="1"/>
</dbReference>
<dbReference type="SUPFAM" id="SSF57196">
    <property type="entry name" value="EGF/Laminin"/>
    <property type="match status" value="1"/>
</dbReference>
<feature type="compositionally biased region" description="Polar residues" evidence="6">
    <location>
        <begin position="1754"/>
        <end position="1767"/>
    </location>
</feature>
<feature type="compositionally biased region" description="Basic residues" evidence="6">
    <location>
        <begin position="1802"/>
        <end position="1811"/>
    </location>
</feature>
<evidence type="ECO:0000313" key="9">
    <source>
        <dbReference type="EMBL" id="OTF78555.1"/>
    </source>
</evidence>
<protein>
    <submittedName>
        <fullName evidence="9">EGF and SEA domain containing protein</fullName>
    </submittedName>
</protein>
<dbReference type="Pfam" id="PF01390">
    <property type="entry name" value="SEA"/>
    <property type="match status" value="1"/>
</dbReference>
<feature type="region of interest" description="Disordered" evidence="6">
    <location>
        <begin position="3598"/>
        <end position="3693"/>
    </location>
</feature>
<feature type="compositionally biased region" description="Basic and acidic residues" evidence="6">
    <location>
        <begin position="1625"/>
        <end position="1639"/>
    </location>
</feature>
<feature type="region of interest" description="Disordered" evidence="6">
    <location>
        <begin position="1748"/>
        <end position="1767"/>
    </location>
</feature>
<feature type="region of interest" description="Disordered" evidence="6">
    <location>
        <begin position="2271"/>
        <end position="2316"/>
    </location>
</feature>
<dbReference type="Pfam" id="PF07645">
    <property type="entry name" value="EGF_CA"/>
    <property type="match status" value="1"/>
</dbReference>
<evidence type="ECO:0000313" key="10">
    <source>
        <dbReference type="Proteomes" id="UP000194236"/>
    </source>
</evidence>
<feature type="compositionally biased region" description="Low complexity" evidence="6">
    <location>
        <begin position="1873"/>
        <end position="1885"/>
    </location>
</feature>
<feature type="region of interest" description="Disordered" evidence="6">
    <location>
        <begin position="1780"/>
        <end position="1835"/>
    </location>
</feature>
<dbReference type="GO" id="GO:0005509">
    <property type="term" value="F:calcium ion binding"/>
    <property type="evidence" value="ECO:0007669"/>
    <property type="project" value="InterPro"/>
</dbReference>
<dbReference type="SUPFAM" id="SSF82671">
    <property type="entry name" value="SEA domain"/>
    <property type="match status" value="1"/>
</dbReference>
<evidence type="ECO:0000256" key="4">
    <source>
        <dbReference type="ARBA" id="ARBA00023157"/>
    </source>
</evidence>
<feature type="region of interest" description="Disordered" evidence="6">
    <location>
        <begin position="3504"/>
        <end position="3525"/>
    </location>
</feature>
<dbReference type="PROSITE" id="PS50024">
    <property type="entry name" value="SEA"/>
    <property type="match status" value="1"/>
</dbReference>
<feature type="compositionally biased region" description="Polar residues" evidence="6">
    <location>
        <begin position="2718"/>
        <end position="2730"/>
    </location>
</feature>
<feature type="region of interest" description="Disordered" evidence="6">
    <location>
        <begin position="3836"/>
        <end position="3856"/>
    </location>
</feature>
<dbReference type="PROSITE" id="PS01187">
    <property type="entry name" value="EGF_CA"/>
    <property type="match status" value="1"/>
</dbReference>
<dbReference type="InterPro" id="IPR018097">
    <property type="entry name" value="EGF_Ca-bd_CS"/>
</dbReference>
<feature type="region of interest" description="Disordered" evidence="6">
    <location>
        <begin position="1865"/>
        <end position="1887"/>
    </location>
</feature>
<feature type="compositionally biased region" description="Polar residues" evidence="6">
    <location>
        <begin position="3598"/>
        <end position="3610"/>
    </location>
</feature>
<keyword evidence="4" id="KW-1015">Disulfide bond</keyword>
<feature type="region of interest" description="Disordered" evidence="6">
    <location>
        <begin position="2680"/>
        <end position="2730"/>
    </location>
</feature>
<gene>
    <name evidence="9" type="ORF">BLA29_000088</name>
</gene>
<feature type="compositionally biased region" description="Low complexity" evidence="6">
    <location>
        <begin position="1679"/>
        <end position="1693"/>
    </location>
</feature>
<keyword evidence="3" id="KW-0677">Repeat</keyword>
<feature type="domain" description="EGF-like" evidence="8">
    <location>
        <begin position="3869"/>
        <end position="3908"/>
    </location>
</feature>
<dbReference type="Proteomes" id="UP000194236">
    <property type="component" value="Unassembled WGS sequence"/>
</dbReference>
<dbReference type="InterPro" id="IPR001881">
    <property type="entry name" value="EGF-like_Ca-bd_dom"/>
</dbReference>
<dbReference type="PROSITE" id="PS00022">
    <property type="entry name" value="EGF_1"/>
    <property type="match status" value="1"/>
</dbReference>
<feature type="compositionally biased region" description="Low complexity" evidence="6">
    <location>
        <begin position="2272"/>
        <end position="2282"/>
    </location>
</feature>
<feature type="region of interest" description="Disordered" evidence="6">
    <location>
        <begin position="15"/>
        <end position="38"/>
    </location>
</feature>
<dbReference type="InterPro" id="IPR049883">
    <property type="entry name" value="NOTCH1_EGF-like"/>
</dbReference>
<organism evidence="9 10">
    <name type="scientific">Euroglyphus maynei</name>
    <name type="common">Mayne's house dust mite</name>
    <dbReference type="NCBI Taxonomy" id="6958"/>
    <lineage>
        <taxon>Eukaryota</taxon>
        <taxon>Metazoa</taxon>
        <taxon>Ecdysozoa</taxon>
        <taxon>Arthropoda</taxon>
        <taxon>Chelicerata</taxon>
        <taxon>Arachnida</taxon>
        <taxon>Acari</taxon>
        <taxon>Acariformes</taxon>
        <taxon>Sarcoptiformes</taxon>
        <taxon>Astigmata</taxon>
        <taxon>Psoroptidia</taxon>
        <taxon>Analgoidea</taxon>
        <taxon>Pyroglyphidae</taxon>
        <taxon>Pyroglyphinae</taxon>
        <taxon>Euroglyphus</taxon>
    </lineage>
</organism>
<dbReference type="EMBL" id="MUJZ01027398">
    <property type="protein sequence ID" value="OTF78555.1"/>
    <property type="molecule type" value="Genomic_DNA"/>
</dbReference>
<feature type="compositionally biased region" description="Low complexity" evidence="6">
    <location>
        <begin position="3611"/>
        <end position="3624"/>
    </location>
</feature>
<dbReference type="PANTHER" id="PTHR24039">
    <property type="entry name" value="FIBRILLIN-RELATED"/>
    <property type="match status" value="1"/>
</dbReference>
<feature type="region of interest" description="Disordered" evidence="6">
    <location>
        <begin position="2840"/>
        <end position="2884"/>
    </location>
</feature>
<proteinExistence type="predicted"/>
<dbReference type="InterPro" id="IPR000082">
    <property type="entry name" value="SEA_dom"/>
</dbReference>
<feature type="compositionally biased region" description="Polar residues" evidence="6">
    <location>
        <begin position="2304"/>
        <end position="2316"/>
    </location>
</feature>
<feature type="region of interest" description="Disordered" evidence="6">
    <location>
        <begin position="2481"/>
        <end position="2531"/>
    </location>
</feature>
<dbReference type="InterPro" id="IPR036364">
    <property type="entry name" value="SEA_dom_sf"/>
</dbReference>
<evidence type="ECO:0000256" key="1">
    <source>
        <dbReference type="ARBA" id="ARBA00022536"/>
    </source>
</evidence>
<dbReference type="CDD" id="cd00054">
    <property type="entry name" value="EGF_CA"/>
    <property type="match status" value="1"/>
</dbReference>
<evidence type="ECO:0000256" key="2">
    <source>
        <dbReference type="ARBA" id="ARBA00022729"/>
    </source>
</evidence>
<comment type="caution">
    <text evidence="5">Lacks conserved residue(s) required for the propagation of feature annotation.</text>
</comment>
<feature type="compositionally biased region" description="Pro residues" evidence="6">
    <location>
        <begin position="3659"/>
        <end position="3669"/>
    </location>
</feature>
<dbReference type="InterPro" id="IPR031866">
    <property type="entry name" value="DUF4758"/>
</dbReference>
<dbReference type="SMART" id="SM00179">
    <property type="entry name" value="EGF_CA"/>
    <property type="match status" value="2"/>
</dbReference>
<feature type="region of interest" description="Disordered" evidence="6">
    <location>
        <begin position="1623"/>
        <end position="1737"/>
    </location>
</feature>
<evidence type="ECO:0000256" key="6">
    <source>
        <dbReference type="SAM" id="MobiDB-lite"/>
    </source>
</evidence>
<feature type="compositionally biased region" description="Polar residues" evidence="6">
    <location>
        <begin position="3675"/>
        <end position="3693"/>
    </location>
</feature>
<dbReference type="PANTHER" id="PTHR24039:SF52">
    <property type="entry name" value="EGF-LIKE DOMAIN-CONTAINING PROTEIN"/>
    <property type="match status" value="1"/>
</dbReference>